<feature type="compositionally biased region" description="Polar residues" evidence="1">
    <location>
        <begin position="682"/>
        <end position="696"/>
    </location>
</feature>
<accession>A0A077R0H5</accession>
<feature type="compositionally biased region" description="Basic and acidic residues" evidence="1">
    <location>
        <begin position="290"/>
        <end position="299"/>
    </location>
</feature>
<feature type="region of interest" description="Disordered" evidence="1">
    <location>
        <begin position="324"/>
        <end position="372"/>
    </location>
</feature>
<feature type="compositionally biased region" description="Low complexity" evidence="1">
    <location>
        <begin position="521"/>
        <end position="532"/>
    </location>
</feature>
<feature type="compositionally biased region" description="Basic and acidic residues" evidence="1">
    <location>
        <begin position="822"/>
        <end position="847"/>
    </location>
</feature>
<feature type="compositionally biased region" description="Basic residues" evidence="1">
    <location>
        <begin position="860"/>
        <end position="869"/>
    </location>
</feature>
<feature type="compositionally biased region" description="Low complexity" evidence="1">
    <location>
        <begin position="758"/>
        <end position="776"/>
    </location>
</feature>
<feature type="compositionally biased region" description="Polar residues" evidence="1">
    <location>
        <begin position="244"/>
        <end position="262"/>
    </location>
</feature>
<feature type="compositionally biased region" description="Polar residues" evidence="1">
    <location>
        <begin position="482"/>
        <end position="491"/>
    </location>
</feature>
<protein>
    <submittedName>
        <fullName evidence="2">Uncharacterized protein</fullName>
    </submittedName>
</protein>
<feature type="region of interest" description="Disordered" evidence="1">
    <location>
        <begin position="230"/>
        <end position="308"/>
    </location>
</feature>
<feature type="compositionally biased region" description="Polar residues" evidence="1">
    <location>
        <begin position="630"/>
        <end position="657"/>
    </location>
</feature>
<feature type="compositionally biased region" description="Polar residues" evidence="1">
    <location>
        <begin position="874"/>
        <end position="883"/>
    </location>
</feature>
<feature type="compositionally biased region" description="Polar residues" evidence="1">
    <location>
        <begin position="401"/>
        <end position="423"/>
    </location>
</feature>
<feature type="region of interest" description="Disordered" evidence="1">
    <location>
        <begin position="821"/>
        <end position="883"/>
    </location>
</feature>
<feature type="compositionally biased region" description="Low complexity" evidence="1">
    <location>
        <begin position="540"/>
        <end position="549"/>
    </location>
</feature>
<reference evidence="2" key="1">
    <citation type="journal article" date="2014" name="Genome Biol. Evol.">
        <title>Gene Loss Rather Than Gene Gain Is Associated with a Host Jump from Monocots to Dicots in the Smut Fungus Melanopsichium pennsylvanicum.</title>
        <authorList>
            <person name="Sharma R."/>
            <person name="Mishra B."/>
            <person name="Runge F."/>
            <person name="Thines M."/>
        </authorList>
    </citation>
    <scope>NUCLEOTIDE SEQUENCE</scope>
    <source>
        <strain evidence="2">4</strain>
    </source>
</reference>
<feature type="region of interest" description="Disordered" evidence="1">
    <location>
        <begin position="511"/>
        <end position="565"/>
    </location>
</feature>
<feature type="region of interest" description="Disordered" evidence="1">
    <location>
        <begin position="401"/>
        <end position="426"/>
    </location>
</feature>
<dbReference type="AlphaFoldDB" id="A0A077R0H5"/>
<feature type="region of interest" description="Disordered" evidence="1">
    <location>
        <begin position="472"/>
        <end position="494"/>
    </location>
</feature>
<sequence>MDHLSRSRPYHHHFVIDVDHLNIHTSKVPASSYLCFDLSSSVGLQTNHNFETHTLRDDQSSMTSTNLSPISTTIGDPWIPSLFSNHTDQTSSVTGKLITSQQSEYVKRPFSPLTLDQLGGLNPPATPTALLDITKPVSPSISEEDTTSVSNAISKRISKSQGDASQYDSCKDGVDTSIIRPQQAKSVPVCKGVRDQVSEPTEPKAFFAAYHDSFLTSFLQSLEENPIVQVASSSTDPNKDEALASSNSITRSTVPQSSTIQPSALEHSTDEAPSAVLDQQGTMPRLESPFPKDMEDKDLGSASTAPEHDLLHQTYAADFRRLSQAKNAAPSDGSKYWTVHQTSNREPSAAKRPSSSICSDPKERASSSGTSNLNDFGPSCASFLPLDTDCVLVTSPPLVRDQSSASSATCPNLSTKGRSTQLASDGRAKTEWSVDLKGLPCFTLPQAPPLQPKHRYPISILEGYAHYELDQGTDRESEPGATDQTRLSCSDSIDRPTDSLISTITAVRRKSLNPATSNEKQSFASFPQSSSPTVAPQGKAPASAPASSSWVREAPKQHLNGEGSAADGLLKVVPLSSVVRSRSWSSASHPSSECHDAPVWLTGLANAMQSDRSAKSDSTDEHYKVDQMHRYSSLSATKSRSSVPTDSKISNVTSTGLDPSHDFTRQALLDFIRRTSLGTASCASSGELSGDTSPENASADKAPKLDAPARSTLTASSSWSSTVPAELQARLQQWQHHRKRQELQAGSAKESTKDKPPSSLSSDTAALSASTHDTSAPNPFDKQKIRPRKRKGVVTEQEQKSRKQEHYQRLLLQLQAQMRMKMQMEKQKQKEPLGEAMRDSTESKDSQSKGSNFRQPSRPPKSKTGKVSHKMSIGSKSNTISAEGTSHGYRILGTVAAALSKSDKHKKEGATGTYPALADNRKEEVDLGGPIRLSSGGVAGTMSLAAHSPPALSLPTQAWQSSSQSTSMGLYQSHPAWPPAQRQDAVLWPSPSAYQYSQSSAPVACPWQRNQPSWYDGIVSSNQTTSLASSGVWSSDTFRDSFFSTNADLATELMLKHPNGFHDMPSLIPVAAHLSTSIPAPQYTDPSPLSISTATEFWPNSTTKFQKTADRRKQMCSAQQPSVKRPFSQGDEVVFWAVKGEHSVKMVGTVERMTNRNADIVVPLEVTGSMSLKSRSAESVNIHQGINGQYEQQEKASASQTQEVYKEVAFANIIAQEQAVVLGFI</sequence>
<evidence type="ECO:0000256" key="1">
    <source>
        <dbReference type="SAM" id="MobiDB-lite"/>
    </source>
</evidence>
<name>A0A077R0H5_9BASI</name>
<evidence type="ECO:0000313" key="2">
    <source>
        <dbReference type="EMBL" id="CDI52223.1"/>
    </source>
</evidence>
<feature type="region of interest" description="Disordered" evidence="1">
    <location>
        <begin position="682"/>
        <end position="806"/>
    </location>
</feature>
<feature type="compositionally biased region" description="Basic and acidic residues" evidence="1">
    <location>
        <begin position="797"/>
        <end position="806"/>
    </location>
</feature>
<organism evidence="2">
    <name type="scientific">Melanopsichium pennsylvanicum 4</name>
    <dbReference type="NCBI Taxonomy" id="1398559"/>
    <lineage>
        <taxon>Eukaryota</taxon>
        <taxon>Fungi</taxon>
        <taxon>Dikarya</taxon>
        <taxon>Basidiomycota</taxon>
        <taxon>Ustilaginomycotina</taxon>
        <taxon>Ustilaginomycetes</taxon>
        <taxon>Ustilaginales</taxon>
        <taxon>Ustilaginaceae</taxon>
        <taxon>Melanopsichium</taxon>
    </lineage>
</organism>
<feature type="compositionally biased region" description="Low complexity" evidence="1">
    <location>
        <begin position="711"/>
        <end position="722"/>
    </location>
</feature>
<proteinExistence type="predicted"/>
<feature type="region of interest" description="Disordered" evidence="1">
    <location>
        <begin position="629"/>
        <end position="659"/>
    </location>
</feature>
<dbReference type="EMBL" id="HG529533">
    <property type="protein sequence ID" value="CDI52223.1"/>
    <property type="molecule type" value="Genomic_DNA"/>
</dbReference>